<gene>
    <name evidence="3" type="ORF">SAMN05216508_11330</name>
</gene>
<dbReference type="SUPFAM" id="SSF88713">
    <property type="entry name" value="Glycoside hydrolase/deacetylase"/>
    <property type="match status" value="1"/>
</dbReference>
<protein>
    <submittedName>
        <fullName evidence="3">Peptidoglycan/xylan/chitin deacetylase, PgdA/CDA1 family</fullName>
    </submittedName>
</protein>
<accession>A0A1I7H832</accession>
<proteinExistence type="predicted"/>
<dbReference type="InterPro" id="IPR008964">
    <property type="entry name" value="Invasin/intimin_cell_adhesion"/>
</dbReference>
<dbReference type="PANTHER" id="PTHR10587">
    <property type="entry name" value="GLYCOSYL TRANSFERASE-RELATED"/>
    <property type="match status" value="1"/>
</dbReference>
<evidence type="ECO:0000256" key="1">
    <source>
        <dbReference type="SAM" id="Phobius"/>
    </source>
</evidence>
<dbReference type="SUPFAM" id="SSF49373">
    <property type="entry name" value="Invasin/intimin cell-adhesion fragments"/>
    <property type="match status" value="1"/>
</dbReference>
<dbReference type="CDD" id="cd10944">
    <property type="entry name" value="CE4_SmPgdA_like"/>
    <property type="match status" value="1"/>
</dbReference>
<evidence type="ECO:0000313" key="4">
    <source>
        <dbReference type="Proteomes" id="UP000198817"/>
    </source>
</evidence>
<dbReference type="AlphaFoldDB" id="A0A1I7H832"/>
<dbReference type="EMBL" id="FPBT01000013">
    <property type="protein sequence ID" value="SFU56875.1"/>
    <property type="molecule type" value="Genomic_DNA"/>
</dbReference>
<evidence type="ECO:0000313" key="3">
    <source>
        <dbReference type="EMBL" id="SFU56875.1"/>
    </source>
</evidence>
<evidence type="ECO:0000259" key="2">
    <source>
        <dbReference type="PROSITE" id="PS51677"/>
    </source>
</evidence>
<keyword evidence="1" id="KW-0812">Transmembrane</keyword>
<keyword evidence="1" id="KW-1133">Transmembrane helix</keyword>
<name>A0A1I7H832_9FIRM</name>
<feature type="domain" description="NodB homology" evidence="2">
    <location>
        <begin position="140"/>
        <end position="332"/>
    </location>
</feature>
<dbReference type="InterPro" id="IPR011330">
    <property type="entry name" value="Glyco_hydro/deAcase_b/a-brl"/>
</dbReference>
<keyword evidence="1" id="KW-0472">Membrane</keyword>
<dbReference type="OrthoDB" id="9806342at2"/>
<keyword evidence="4" id="KW-1185">Reference proteome</keyword>
<dbReference type="Pfam" id="PF01522">
    <property type="entry name" value="Polysacc_deac_1"/>
    <property type="match status" value="1"/>
</dbReference>
<dbReference type="InterPro" id="IPR050248">
    <property type="entry name" value="Polysacc_deacetylase_ArnD"/>
</dbReference>
<dbReference type="PANTHER" id="PTHR10587:SF125">
    <property type="entry name" value="POLYSACCHARIDE DEACETYLASE YHEN-RELATED"/>
    <property type="match status" value="1"/>
</dbReference>
<dbReference type="Gene3D" id="3.20.20.370">
    <property type="entry name" value="Glycoside hydrolase/deacetylase"/>
    <property type="match status" value="1"/>
</dbReference>
<feature type="transmembrane region" description="Helical" evidence="1">
    <location>
        <begin position="20"/>
        <end position="38"/>
    </location>
</feature>
<dbReference type="RefSeq" id="WP_090471304.1">
    <property type="nucleotide sequence ID" value="NZ_FOWF01000014.1"/>
</dbReference>
<organism evidence="3 4">
    <name type="scientific">Eubacterium pyruvativorans</name>
    <dbReference type="NCBI Taxonomy" id="155865"/>
    <lineage>
        <taxon>Bacteria</taxon>
        <taxon>Bacillati</taxon>
        <taxon>Bacillota</taxon>
        <taxon>Clostridia</taxon>
        <taxon>Eubacteriales</taxon>
        <taxon>Eubacteriaceae</taxon>
        <taxon>Eubacterium</taxon>
    </lineage>
</organism>
<dbReference type="Proteomes" id="UP000198817">
    <property type="component" value="Unassembled WGS sequence"/>
</dbReference>
<dbReference type="Gene3D" id="2.60.40.1080">
    <property type="match status" value="1"/>
</dbReference>
<dbReference type="GO" id="GO:0016810">
    <property type="term" value="F:hydrolase activity, acting on carbon-nitrogen (but not peptide) bonds"/>
    <property type="evidence" value="ECO:0007669"/>
    <property type="project" value="InterPro"/>
</dbReference>
<reference evidence="3 4" key="1">
    <citation type="submission" date="2016-10" db="EMBL/GenBank/DDBJ databases">
        <authorList>
            <person name="de Groot N.N."/>
        </authorList>
    </citation>
    <scope>NUCLEOTIDE SEQUENCE [LARGE SCALE GENOMIC DNA]</scope>
    <source>
        <strain evidence="3 4">KHGC13</strain>
    </source>
</reference>
<dbReference type="PROSITE" id="PS51677">
    <property type="entry name" value="NODB"/>
    <property type="match status" value="1"/>
</dbReference>
<dbReference type="GO" id="GO:0005975">
    <property type="term" value="P:carbohydrate metabolic process"/>
    <property type="evidence" value="ECO:0007669"/>
    <property type="project" value="InterPro"/>
</dbReference>
<dbReference type="InterPro" id="IPR002509">
    <property type="entry name" value="NODB_dom"/>
</dbReference>
<dbReference type="STRING" id="155865.SAMN05216515_11430"/>
<sequence length="346" mass="39234">MSRNHFNPGRKSGFAVSRTLVILLTAAALVLLGVILYTQRAGFHAGTMARKPKKSYSRIALPRRIMLYTGEKQTLKPRKLDSGRELPEISWDTKDPSTAQVTKGNVVSARKAGKTTLTWRTDSGEKQNLTVFVRRKPTKKVIYLTFDDGPGARNTPRLLNLLKKYDAKATFFLVGTEVSAHPEIVRREFREGHTVAIHTYTHNYNQIYKNTSAFFRDFDRIEKQLTEITGQKPRFNRMPGGSNNAIVSRKNAKTIQRILRKKGYVCMDWNAATNDAVGIAYSTDTMVRYGMKSINAVRTPIVLIHDSDMKTKTVPVVKKLLEHYTKKGYSFEALDMYHGPAIQFTK</sequence>